<comment type="caution">
    <text evidence="4">The sequence shown here is derived from an EMBL/GenBank/DDBJ whole genome shotgun (WGS) entry which is preliminary data.</text>
</comment>
<dbReference type="RefSeq" id="WP_192039087.1">
    <property type="nucleotide sequence ID" value="NZ_JACYWE010000004.1"/>
</dbReference>
<keyword evidence="2" id="KW-1133">Transmembrane helix</keyword>
<keyword evidence="2" id="KW-0812">Transmembrane</keyword>
<reference evidence="4" key="1">
    <citation type="submission" date="2020-09" db="EMBL/GenBank/DDBJ databases">
        <title>Hoyosella lacisalsi sp. nov., a halotolerant actinobacterium isolated from soil of Lake Gudzhirganskoe.</title>
        <authorList>
            <person name="Yang Q."/>
            <person name="Guo P.Y."/>
            <person name="Liu S.W."/>
            <person name="Li F.N."/>
            <person name="Sun C.H."/>
        </authorList>
    </citation>
    <scope>NUCLEOTIDE SEQUENCE</scope>
    <source>
        <strain evidence="4">G463</strain>
    </source>
</reference>
<dbReference type="Pfam" id="PF11350">
    <property type="entry name" value="DUF3152"/>
    <property type="match status" value="1"/>
</dbReference>
<evidence type="ECO:0000256" key="2">
    <source>
        <dbReference type="SAM" id="Phobius"/>
    </source>
</evidence>
<dbReference type="AlphaFoldDB" id="A0A927PLC1"/>
<keyword evidence="2" id="KW-0472">Membrane</keyword>
<sequence>MRTRRTRQRQARRGPARHATAATSRRFRGTGWRIAAAPLLVLALVVTVLHPLARTGTDVGEVEARLSESAHGSIPLLDGGVHGTREGHAELDAPPSPNGGFPVDLPTGHLPDGGAYTTDGSGQWRIVPGGTEPIGAPGARVFRYTVEIEEGVDATSYGGDEAFARMVDATLANPKSWTGDPRFGFQRISDPAHGEPDFRVSLTAAMTVREMCGYTIQLEVSCYNPIPGRVIVNDARWVRGAVPFQGDIGSYRQYVINHEVGHAIGCAAHVPCDAEGGLAHVMMQQTLSVANDDIAQLDPHGDVPADGLACRYNPWPFPQAP</sequence>
<dbReference type="SUPFAM" id="SSF55486">
    <property type="entry name" value="Metalloproteases ('zincins'), catalytic domain"/>
    <property type="match status" value="1"/>
</dbReference>
<evidence type="ECO:0000313" key="5">
    <source>
        <dbReference type="Proteomes" id="UP000642993"/>
    </source>
</evidence>
<keyword evidence="5" id="KW-1185">Reference proteome</keyword>
<gene>
    <name evidence="4" type="ORF">HT102_09100</name>
</gene>
<dbReference type="Proteomes" id="UP000642993">
    <property type="component" value="Unassembled WGS sequence"/>
</dbReference>
<evidence type="ECO:0000256" key="1">
    <source>
        <dbReference type="SAM" id="MobiDB-lite"/>
    </source>
</evidence>
<feature type="region of interest" description="Disordered" evidence="1">
    <location>
        <begin position="71"/>
        <end position="121"/>
    </location>
</feature>
<name>A0A927PLC1_9ACTN</name>
<feature type="domain" description="DUF3152" evidence="3">
    <location>
        <begin position="110"/>
        <end position="318"/>
    </location>
</feature>
<dbReference type="EMBL" id="JACYWE010000004">
    <property type="protein sequence ID" value="MBD8506643.1"/>
    <property type="molecule type" value="Genomic_DNA"/>
</dbReference>
<protein>
    <submittedName>
        <fullName evidence="4">DUF3152 domain-containing protein</fullName>
    </submittedName>
</protein>
<organism evidence="4 5">
    <name type="scientific">Lolliginicoccus lacisalsi</name>
    <dbReference type="NCBI Taxonomy" id="2742202"/>
    <lineage>
        <taxon>Bacteria</taxon>
        <taxon>Bacillati</taxon>
        <taxon>Actinomycetota</taxon>
        <taxon>Actinomycetes</taxon>
        <taxon>Mycobacteriales</taxon>
        <taxon>Hoyosellaceae</taxon>
        <taxon>Lolliginicoccus</taxon>
    </lineage>
</organism>
<evidence type="ECO:0000259" key="3">
    <source>
        <dbReference type="Pfam" id="PF11350"/>
    </source>
</evidence>
<dbReference type="InterPro" id="IPR022603">
    <property type="entry name" value="DUF3152"/>
</dbReference>
<evidence type="ECO:0000313" key="4">
    <source>
        <dbReference type="EMBL" id="MBD8506643.1"/>
    </source>
</evidence>
<feature type="region of interest" description="Disordered" evidence="1">
    <location>
        <begin position="1"/>
        <end position="24"/>
    </location>
</feature>
<accession>A0A927PLC1</accession>
<proteinExistence type="predicted"/>
<feature type="transmembrane region" description="Helical" evidence="2">
    <location>
        <begin position="34"/>
        <end position="53"/>
    </location>
</feature>
<feature type="compositionally biased region" description="Basic residues" evidence="1">
    <location>
        <begin position="1"/>
        <end position="16"/>
    </location>
</feature>